<feature type="coiled-coil region" evidence="1">
    <location>
        <begin position="160"/>
        <end position="230"/>
    </location>
</feature>
<proteinExistence type="predicted"/>
<accession>A0A101UYA6</accession>
<reference evidence="3 4" key="1">
    <citation type="submission" date="2015-10" db="EMBL/GenBank/DDBJ databases">
        <title>Draft genome sequence of Streptomyces sp. RV15, isolated from a marine sponge.</title>
        <authorList>
            <person name="Ruckert C."/>
            <person name="Abdelmohsen U.R."/>
            <person name="Winkler A."/>
            <person name="Hentschel U."/>
            <person name="Kalinowski J."/>
            <person name="Kampfer P."/>
            <person name="Glaeser S."/>
        </authorList>
    </citation>
    <scope>NUCLEOTIDE SEQUENCE [LARGE SCALE GENOMIC DNA]</scope>
    <source>
        <strain evidence="3 4">RV15</strain>
    </source>
</reference>
<dbReference type="AlphaFoldDB" id="A0A101UYA6"/>
<feature type="compositionally biased region" description="Acidic residues" evidence="2">
    <location>
        <begin position="37"/>
        <end position="47"/>
    </location>
</feature>
<feature type="compositionally biased region" description="Acidic residues" evidence="2">
    <location>
        <begin position="1"/>
        <end position="11"/>
    </location>
</feature>
<name>A0A101UYA6_9ACTN</name>
<feature type="region of interest" description="Disordered" evidence="2">
    <location>
        <begin position="1"/>
        <end position="73"/>
    </location>
</feature>
<dbReference type="Proteomes" id="UP000053260">
    <property type="component" value="Unassembled WGS sequence"/>
</dbReference>
<evidence type="ECO:0000313" key="3">
    <source>
        <dbReference type="EMBL" id="KUO19053.1"/>
    </source>
</evidence>
<dbReference type="EMBL" id="LMXB01000056">
    <property type="protein sequence ID" value="KUO19053.1"/>
    <property type="molecule type" value="Genomic_DNA"/>
</dbReference>
<comment type="caution">
    <text evidence="3">The sequence shown here is derived from an EMBL/GenBank/DDBJ whole genome shotgun (WGS) entry which is preliminary data.</text>
</comment>
<evidence type="ECO:0000256" key="2">
    <source>
        <dbReference type="SAM" id="MobiDB-lite"/>
    </source>
</evidence>
<sequence length="484" mass="53107">MDMGGPDEWEDNVPGASPGDLGGPSGPRDLEGLGGPEDPEDPEDPEVLEGPGGARRPGRPLAPPNRENFQGRPEQYQLKCRVFELLGDVSRREIARRLKCSPTSLSHYVTDPKWWPREDYERLVAVAVELRGTVDDELLGQLEEAFSAAEQEATPTVHQIDRLKTQIQEHVQELADLRQERDALHQQSTAASGDDQAALLQRISELEEDLRAARRKIGRLKKQLVELQLRLAASGDPTAALETARYAADEVARIVDPADRRERALEAVSELDRPDGAGEFIGHLRTRVGIEDARAVLEDLVLRWSPARVADLLAALDAGTGWDPVAGDASTTDSSGMRAQLSALYRQVTKADLHVTALRLLDADAFAGVIHVLDAQGATTLAGTLLTERVTQRTIDGMQQDARALQERAQSYVVQAVRRPPREIAELVAALRSQDQDQHAAWLLDTAGGLLPDAVNKQLENLLTAAGRINDLRGLLHGREWERD</sequence>
<protein>
    <submittedName>
        <fullName evidence="3">Uncharacterized protein</fullName>
    </submittedName>
</protein>
<keyword evidence="4" id="KW-1185">Reference proteome</keyword>
<gene>
    <name evidence="3" type="ORF">AQJ91_21855</name>
</gene>
<evidence type="ECO:0000313" key="4">
    <source>
        <dbReference type="Proteomes" id="UP000053260"/>
    </source>
</evidence>
<keyword evidence="1" id="KW-0175">Coiled coil</keyword>
<organism evidence="3 4">
    <name type="scientific">Streptomyces dysideae</name>
    <dbReference type="NCBI Taxonomy" id="909626"/>
    <lineage>
        <taxon>Bacteria</taxon>
        <taxon>Bacillati</taxon>
        <taxon>Actinomycetota</taxon>
        <taxon>Actinomycetes</taxon>
        <taxon>Kitasatosporales</taxon>
        <taxon>Streptomycetaceae</taxon>
        <taxon>Streptomyces</taxon>
    </lineage>
</organism>
<evidence type="ECO:0000256" key="1">
    <source>
        <dbReference type="SAM" id="Coils"/>
    </source>
</evidence>